<evidence type="ECO:0000256" key="7">
    <source>
        <dbReference type="ARBA" id="ARBA00022989"/>
    </source>
</evidence>
<dbReference type="InterPro" id="IPR027379">
    <property type="entry name" value="CLS_N"/>
</dbReference>
<dbReference type="InterPro" id="IPR001736">
    <property type="entry name" value="PLipase_D/transphosphatidylase"/>
</dbReference>
<dbReference type="CDD" id="cd09110">
    <property type="entry name" value="PLDc_CLS_1"/>
    <property type="match status" value="1"/>
</dbReference>
<dbReference type="InterPro" id="IPR030874">
    <property type="entry name" value="Cardiolipin_synth_Firmi"/>
</dbReference>
<dbReference type="NCBIfam" id="TIGR04265">
    <property type="entry name" value="bac_cardiolipin"/>
    <property type="match status" value="1"/>
</dbReference>
<evidence type="ECO:0000256" key="9">
    <source>
        <dbReference type="ARBA" id="ARBA00023136"/>
    </source>
</evidence>
<evidence type="ECO:0000256" key="2">
    <source>
        <dbReference type="ARBA" id="ARBA00022475"/>
    </source>
</evidence>
<name>A0A2N6SGP0_9BACL</name>
<dbReference type="AlphaFoldDB" id="A0A2N6SGP0"/>
<feature type="active site" evidence="13">
    <location>
        <position position="247"/>
    </location>
</feature>
<dbReference type="STRING" id="84135.GCA_001052115_01768"/>
<feature type="active site" evidence="13">
    <location>
        <position position="431"/>
    </location>
</feature>
<keyword evidence="9 13" id="KW-0472">Membrane</keyword>
<dbReference type="Gene3D" id="3.30.870.10">
    <property type="entry name" value="Endonuclease Chain A"/>
    <property type="match status" value="2"/>
</dbReference>
<keyword evidence="5 13" id="KW-0812">Transmembrane</keyword>
<feature type="active site" evidence="13">
    <location>
        <position position="426"/>
    </location>
</feature>
<organism evidence="16 17">
    <name type="scientific">Gemella sanguinis</name>
    <dbReference type="NCBI Taxonomy" id="84135"/>
    <lineage>
        <taxon>Bacteria</taxon>
        <taxon>Bacillati</taxon>
        <taxon>Bacillota</taxon>
        <taxon>Bacilli</taxon>
        <taxon>Bacillales</taxon>
        <taxon>Gemellaceae</taxon>
        <taxon>Gemella</taxon>
    </lineage>
</organism>
<keyword evidence="7 13" id="KW-1133">Transmembrane helix</keyword>
<keyword evidence="4 13" id="KW-0808">Transferase</keyword>
<dbReference type="HAMAP" id="MF_01916">
    <property type="entry name" value="Cardiolipin_synth_Cls"/>
    <property type="match status" value="1"/>
</dbReference>
<comment type="similarity">
    <text evidence="13">Belongs to the phospholipase D family. Cardiolipin synthase subfamily.</text>
</comment>
<evidence type="ECO:0000256" key="13">
    <source>
        <dbReference type="HAMAP-Rule" id="MF_01916"/>
    </source>
</evidence>
<feature type="active site" evidence="13">
    <location>
        <position position="424"/>
    </location>
</feature>
<dbReference type="SUPFAM" id="SSF56024">
    <property type="entry name" value="Phospholipase D/nuclease"/>
    <property type="match status" value="2"/>
</dbReference>
<evidence type="ECO:0000259" key="15">
    <source>
        <dbReference type="PROSITE" id="PS50035"/>
    </source>
</evidence>
<dbReference type="EC" id="2.7.8.-" evidence="13 14"/>
<feature type="transmembrane region" description="Helical" evidence="13">
    <location>
        <begin position="32"/>
        <end position="53"/>
    </location>
</feature>
<evidence type="ECO:0000256" key="14">
    <source>
        <dbReference type="NCBIfam" id="TIGR04265"/>
    </source>
</evidence>
<evidence type="ECO:0000256" key="5">
    <source>
        <dbReference type="ARBA" id="ARBA00022692"/>
    </source>
</evidence>
<keyword evidence="11 13" id="KW-1208">Phospholipid metabolism</keyword>
<dbReference type="PANTHER" id="PTHR21248">
    <property type="entry name" value="CARDIOLIPIN SYNTHASE"/>
    <property type="match status" value="1"/>
</dbReference>
<dbReference type="GO" id="GO:0005886">
    <property type="term" value="C:plasma membrane"/>
    <property type="evidence" value="ECO:0007669"/>
    <property type="project" value="UniProtKB-SubCell"/>
</dbReference>
<evidence type="ECO:0000256" key="6">
    <source>
        <dbReference type="ARBA" id="ARBA00022737"/>
    </source>
</evidence>
<accession>A0A2N6SGP0</accession>
<evidence type="ECO:0000256" key="1">
    <source>
        <dbReference type="ARBA" id="ARBA00004651"/>
    </source>
</evidence>
<dbReference type="OrthoDB" id="9762009at2"/>
<dbReference type="PANTHER" id="PTHR21248:SF22">
    <property type="entry name" value="PHOSPHOLIPASE D"/>
    <property type="match status" value="1"/>
</dbReference>
<evidence type="ECO:0000256" key="3">
    <source>
        <dbReference type="ARBA" id="ARBA00022516"/>
    </source>
</evidence>
<keyword evidence="3 13" id="KW-0444">Lipid biosynthesis</keyword>
<keyword evidence="6" id="KW-0677">Repeat</keyword>
<feature type="domain" description="PLD phosphodiesterase" evidence="15">
    <location>
        <begin position="419"/>
        <end position="446"/>
    </location>
</feature>
<evidence type="ECO:0000256" key="11">
    <source>
        <dbReference type="ARBA" id="ARBA00023264"/>
    </source>
</evidence>
<protein>
    <recommendedName>
        <fullName evidence="13 14">Cardiolipin synthase</fullName>
        <shortName evidence="13">CL synthase</shortName>
        <ecNumber evidence="13 14">2.7.8.-</ecNumber>
    </recommendedName>
</protein>
<dbReference type="GO" id="GO:0008808">
    <property type="term" value="F:cardiolipin synthase activity"/>
    <property type="evidence" value="ECO:0007669"/>
    <property type="project" value="UniProtKB-UniRule"/>
</dbReference>
<comment type="function">
    <text evidence="12 13">Catalyzes the reversible phosphatidyl group transfer from one phosphatidylglycerol molecule to another to form cardiolipin (CL) (diphosphatidylglycerol) and glycerol.</text>
</comment>
<comment type="catalytic activity">
    <reaction evidence="13">
        <text>2 a 1,2-diacyl-sn-glycero-3-phospho-(1'-sn-glycerol) = a cardiolipin + glycerol</text>
        <dbReference type="Rhea" id="RHEA:31451"/>
        <dbReference type="ChEBI" id="CHEBI:17754"/>
        <dbReference type="ChEBI" id="CHEBI:62237"/>
        <dbReference type="ChEBI" id="CHEBI:64716"/>
    </reaction>
</comment>
<feature type="active site" evidence="13">
    <location>
        <position position="245"/>
    </location>
</feature>
<dbReference type="Pfam" id="PF13396">
    <property type="entry name" value="PLDc_N"/>
    <property type="match status" value="1"/>
</dbReference>
<evidence type="ECO:0000256" key="10">
    <source>
        <dbReference type="ARBA" id="ARBA00023209"/>
    </source>
</evidence>
<keyword evidence="10 13" id="KW-0594">Phospholipid biosynthesis</keyword>
<evidence type="ECO:0000313" key="17">
    <source>
        <dbReference type="Proteomes" id="UP000235670"/>
    </source>
</evidence>
<dbReference type="EMBL" id="PNGT01000001">
    <property type="protein sequence ID" value="PMC53112.1"/>
    <property type="molecule type" value="Genomic_DNA"/>
</dbReference>
<feature type="transmembrane region" description="Helical" evidence="13">
    <location>
        <begin position="59"/>
        <end position="80"/>
    </location>
</feature>
<gene>
    <name evidence="16" type="primary">cls</name>
    <name evidence="16" type="ORF">CJ218_00780</name>
</gene>
<feature type="domain" description="PLD phosphodiesterase" evidence="15">
    <location>
        <begin position="240"/>
        <end position="267"/>
    </location>
</feature>
<dbReference type="InterPro" id="IPR025202">
    <property type="entry name" value="PLD-like_dom"/>
</dbReference>
<keyword evidence="2 13" id="KW-1003">Cell membrane</keyword>
<comment type="subcellular location">
    <subcellularLocation>
        <location evidence="1 13">Cell membrane</location>
        <topology evidence="1 13">Multi-pass membrane protein</topology>
    </subcellularLocation>
</comment>
<proteinExistence type="inferred from homology"/>
<dbReference type="InterPro" id="IPR022924">
    <property type="entry name" value="Cardiolipin_synthase"/>
</dbReference>
<dbReference type="FunFam" id="3.30.870.10:FF:000014">
    <property type="entry name" value="Cardiolipin synthase"/>
    <property type="match status" value="1"/>
</dbReference>
<dbReference type="FunFam" id="3.30.870.10:FF:000021">
    <property type="entry name" value="Cardiolipin synthase"/>
    <property type="match status" value="1"/>
</dbReference>
<dbReference type="SMART" id="SM00155">
    <property type="entry name" value="PLDc"/>
    <property type="match status" value="2"/>
</dbReference>
<dbReference type="PROSITE" id="PS50035">
    <property type="entry name" value="PLD"/>
    <property type="match status" value="2"/>
</dbReference>
<dbReference type="Proteomes" id="UP000235670">
    <property type="component" value="Unassembled WGS sequence"/>
</dbReference>
<dbReference type="GO" id="GO:0032049">
    <property type="term" value="P:cardiolipin biosynthetic process"/>
    <property type="evidence" value="ECO:0007669"/>
    <property type="project" value="UniProtKB-UniRule"/>
</dbReference>
<dbReference type="RefSeq" id="WP_102189281.1">
    <property type="nucleotide sequence ID" value="NZ_PNGT01000001.1"/>
</dbReference>
<evidence type="ECO:0000313" key="16">
    <source>
        <dbReference type="EMBL" id="PMC53112.1"/>
    </source>
</evidence>
<evidence type="ECO:0000256" key="4">
    <source>
        <dbReference type="ARBA" id="ARBA00022679"/>
    </source>
</evidence>
<keyword evidence="8 13" id="KW-0443">Lipid metabolism</keyword>
<feature type="active site" evidence="13">
    <location>
        <position position="252"/>
    </location>
</feature>
<dbReference type="CDD" id="cd09112">
    <property type="entry name" value="PLDc_CLS_2"/>
    <property type="match status" value="1"/>
</dbReference>
<evidence type="ECO:0000256" key="8">
    <source>
        <dbReference type="ARBA" id="ARBA00023098"/>
    </source>
</evidence>
<comment type="caution">
    <text evidence="16">The sequence shown here is derived from an EMBL/GenBank/DDBJ whole genome shotgun (WGS) entry which is preliminary data.</text>
</comment>
<evidence type="ECO:0000256" key="12">
    <source>
        <dbReference type="ARBA" id="ARBA00057569"/>
    </source>
</evidence>
<sequence length="506" mass="59432">MTYTNLNSSVYLTNIFNYIPNLFSDIRVDIDILLTLCLIINTLLAFSIVFLEYQTTHSSWAWILVLFLIPYLGFVLYLMFGRPIYREKIFPLSKLEKIEYQQSLLKRKTPYEILKEEHTIYKYRNLIELNYETDQAFLSKNNKIKIITDGKEKFKLLFEDIKNAKQYIHIQYYILKKDGIGKQLFSLLEQKLKEGVQVYILYDDIGSRKLSISSLKNLTDNNAKIKSFFKSRFPLINFRMNYRNHRKLVIIDGDIGYTGGFNVGDEYLGLDKKFGYWRDTHLRIEGEAVGSLEYRFIDDWNSQSSKQTEQLKLKSEHVSTPVDNYLPIQMVASGPDNKLQKIKYGYLHMISRAKKYIYIQSPYFIPDESVMDALKMAILSGIDVRIMIPNKPDHIFVYWATYSFIGELAQYGAQTYIYDNGFIHTKMIIIDDEVTSLGSANFDYRSFKLNFELNAFIYDTKTTAEFRKIFLKDIEKSTLVSYSKYQERSLLIKIKEAFARLISPIL</sequence>
<dbReference type="Pfam" id="PF13091">
    <property type="entry name" value="PLDc_2"/>
    <property type="match status" value="2"/>
</dbReference>
<reference evidence="16 17" key="1">
    <citation type="submission" date="2017-09" db="EMBL/GenBank/DDBJ databases">
        <title>Bacterial strain isolated from the female urinary microbiota.</title>
        <authorList>
            <person name="Thomas-White K."/>
            <person name="Kumar N."/>
            <person name="Forster S."/>
            <person name="Putonti C."/>
            <person name="Lawley T."/>
            <person name="Wolfe A.J."/>
        </authorList>
    </citation>
    <scope>NUCLEOTIDE SEQUENCE [LARGE SCALE GENOMIC DNA]</scope>
    <source>
        <strain evidence="16 17">UMB0186</strain>
    </source>
</reference>